<dbReference type="PANTHER" id="PTHR10689">
    <property type="entry name" value="MICROSOMAL GLUTATHIONE S-TRANSFERASE 1"/>
    <property type="match status" value="1"/>
</dbReference>
<evidence type="ECO:0000256" key="14">
    <source>
        <dbReference type="ARBA" id="ARBA00038540"/>
    </source>
</evidence>
<evidence type="ECO:0000256" key="8">
    <source>
        <dbReference type="ARBA" id="ARBA00022787"/>
    </source>
</evidence>
<comment type="subcellular location">
    <subcellularLocation>
        <location evidence="3">Endoplasmic reticulum membrane</location>
        <topology evidence="3">Multi-pass membrane protein</topology>
    </subcellularLocation>
    <subcellularLocation>
        <location evidence="2">Mitochondrion outer membrane</location>
    </subcellularLocation>
</comment>
<keyword evidence="9" id="KW-0256">Endoplasmic reticulum</keyword>
<evidence type="ECO:0000256" key="7">
    <source>
        <dbReference type="ARBA" id="ARBA00022692"/>
    </source>
</evidence>
<feature type="transmembrane region" description="Helical" evidence="17">
    <location>
        <begin position="12"/>
        <end position="36"/>
    </location>
</feature>
<evidence type="ECO:0000256" key="4">
    <source>
        <dbReference type="ARBA" id="ARBA00010459"/>
    </source>
</evidence>
<evidence type="ECO:0000313" key="19">
    <source>
        <dbReference type="Proteomes" id="UP001642483"/>
    </source>
</evidence>
<name>A0ABP0GB39_CLALP</name>
<evidence type="ECO:0000256" key="6">
    <source>
        <dbReference type="ARBA" id="ARBA00022679"/>
    </source>
</evidence>
<keyword evidence="19" id="KW-1185">Reference proteome</keyword>
<gene>
    <name evidence="18" type="ORF">CVLEPA_LOCUS20992</name>
</gene>
<reference evidence="18 19" key="1">
    <citation type="submission" date="2024-02" db="EMBL/GenBank/DDBJ databases">
        <authorList>
            <person name="Daric V."/>
            <person name="Darras S."/>
        </authorList>
    </citation>
    <scope>NUCLEOTIDE SEQUENCE [LARGE SCALE GENOMIC DNA]</scope>
</reference>
<accession>A0ABP0GB39</accession>
<evidence type="ECO:0000256" key="13">
    <source>
        <dbReference type="ARBA" id="ARBA00023136"/>
    </source>
</evidence>
<evidence type="ECO:0000256" key="3">
    <source>
        <dbReference type="ARBA" id="ARBA00004477"/>
    </source>
</evidence>
<comment type="subunit">
    <text evidence="14">Homotrimer; The trimer binds only one molecule of glutathione.</text>
</comment>
<protein>
    <recommendedName>
        <fullName evidence="15">Microsomal glutathione S-transferase 1</fullName>
        <ecNumber evidence="5">2.5.1.18</ecNumber>
    </recommendedName>
</protein>
<evidence type="ECO:0000256" key="17">
    <source>
        <dbReference type="SAM" id="Phobius"/>
    </source>
</evidence>
<comment type="similarity">
    <text evidence="4">Belongs to the MAPEG family.</text>
</comment>
<evidence type="ECO:0000313" key="18">
    <source>
        <dbReference type="EMBL" id="CAK8689000.1"/>
    </source>
</evidence>
<proteinExistence type="inferred from homology"/>
<keyword evidence="7 17" id="KW-0812">Transmembrane</keyword>
<evidence type="ECO:0000256" key="10">
    <source>
        <dbReference type="ARBA" id="ARBA00022989"/>
    </source>
</evidence>
<keyword evidence="11" id="KW-0007">Acetylation</keyword>
<dbReference type="InterPro" id="IPR001129">
    <property type="entry name" value="Membr-assoc_MAPEG"/>
</dbReference>
<feature type="transmembrane region" description="Helical" evidence="17">
    <location>
        <begin position="132"/>
        <end position="153"/>
    </location>
</feature>
<comment type="caution">
    <text evidence="18">The sequence shown here is derived from an EMBL/GenBank/DDBJ whole genome shotgun (WGS) entry which is preliminary data.</text>
</comment>
<evidence type="ECO:0000256" key="5">
    <source>
        <dbReference type="ARBA" id="ARBA00012452"/>
    </source>
</evidence>
<dbReference type="Gene3D" id="1.20.120.550">
    <property type="entry name" value="Membrane associated eicosanoid/glutathione metabolism-like domain"/>
    <property type="match status" value="1"/>
</dbReference>
<evidence type="ECO:0000256" key="12">
    <source>
        <dbReference type="ARBA" id="ARBA00023128"/>
    </source>
</evidence>
<dbReference type="InterPro" id="IPR040162">
    <property type="entry name" value="MGST1-like"/>
</dbReference>
<keyword evidence="10 17" id="KW-1133">Transmembrane helix</keyword>
<comment type="catalytic activity">
    <reaction evidence="16">
        <text>RX + glutathione = an S-substituted glutathione + a halide anion + H(+)</text>
        <dbReference type="Rhea" id="RHEA:16437"/>
        <dbReference type="ChEBI" id="CHEBI:15378"/>
        <dbReference type="ChEBI" id="CHEBI:16042"/>
        <dbReference type="ChEBI" id="CHEBI:17792"/>
        <dbReference type="ChEBI" id="CHEBI:57925"/>
        <dbReference type="ChEBI" id="CHEBI:90779"/>
        <dbReference type="EC" id="2.5.1.18"/>
    </reaction>
    <physiologicalReaction direction="left-to-right" evidence="16">
        <dbReference type="Rhea" id="RHEA:16438"/>
    </physiologicalReaction>
</comment>
<comment type="function">
    <text evidence="1">Conjugation of reduced glutathione to a wide number of exogenous and endogenous hydrophobic electrophiles.</text>
</comment>
<dbReference type="PANTHER" id="PTHR10689:SF6">
    <property type="entry name" value="MICROSOMAL GLUTATHIONE S-TRANSFERASE 1"/>
    <property type="match status" value="1"/>
</dbReference>
<evidence type="ECO:0000256" key="2">
    <source>
        <dbReference type="ARBA" id="ARBA00004294"/>
    </source>
</evidence>
<dbReference type="EC" id="2.5.1.18" evidence="5"/>
<dbReference type="InterPro" id="IPR023352">
    <property type="entry name" value="MAPEG-like_dom_sf"/>
</dbReference>
<evidence type="ECO:0000256" key="9">
    <source>
        <dbReference type="ARBA" id="ARBA00022824"/>
    </source>
</evidence>
<evidence type="ECO:0000256" key="16">
    <source>
        <dbReference type="ARBA" id="ARBA00049385"/>
    </source>
</evidence>
<sequence>MSSQYTLENEVFAGLVFYGSLALIKTVMMSMLTAYFRIRNESVPTLEDAKMMAPNDPDKQKVLLQPNQDVERVRRAHLNDLENVIPFVLLGLLFVGTNPDPTTALWHFRIFLAARVLHSIAYVNALRQPLRGIGFGIGLFAFCSMAFQTVHALC</sequence>
<dbReference type="Proteomes" id="UP001642483">
    <property type="component" value="Unassembled WGS sequence"/>
</dbReference>
<keyword evidence="12" id="KW-0496">Mitochondrion</keyword>
<dbReference type="SUPFAM" id="SSF161084">
    <property type="entry name" value="MAPEG domain-like"/>
    <property type="match status" value="1"/>
</dbReference>
<dbReference type="EMBL" id="CAWYQH010000108">
    <property type="protein sequence ID" value="CAK8689000.1"/>
    <property type="molecule type" value="Genomic_DNA"/>
</dbReference>
<keyword evidence="13 17" id="KW-0472">Membrane</keyword>
<organism evidence="18 19">
    <name type="scientific">Clavelina lepadiformis</name>
    <name type="common">Light-bulb sea squirt</name>
    <name type="synonym">Ascidia lepadiformis</name>
    <dbReference type="NCBI Taxonomy" id="159417"/>
    <lineage>
        <taxon>Eukaryota</taxon>
        <taxon>Metazoa</taxon>
        <taxon>Chordata</taxon>
        <taxon>Tunicata</taxon>
        <taxon>Ascidiacea</taxon>
        <taxon>Aplousobranchia</taxon>
        <taxon>Clavelinidae</taxon>
        <taxon>Clavelina</taxon>
    </lineage>
</organism>
<keyword evidence="8" id="KW-1000">Mitochondrion outer membrane</keyword>
<evidence type="ECO:0000256" key="11">
    <source>
        <dbReference type="ARBA" id="ARBA00022990"/>
    </source>
</evidence>
<evidence type="ECO:0000256" key="1">
    <source>
        <dbReference type="ARBA" id="ARBA00003701"/>
    </source>
</evidence>
<keyword evidence="6" id="KW-0808">Transferase</keyword>
<dbReference type="Pfam" id="PF01124">
    <property type="entry name" value="MAPEG"/>
    <property type="match status" value="1"/>
</dbReference>
<evidence type="ECO:0000256" key="15">
    <source>
        <dbReference type="ARBA" id="ARBA00039397"/>
    </source>
</evidence>